<name>A0A9D4X717_PEA</name>
<gene>
    <name evidence="5" type="ORF">KIW84_040984</name>
</gene>
<reference evidence="5 6" key="1">
    <citation type="journal article" date="2022" name="Nat. Genet.">
        <title>Improved pea reference genome and pan-genome highlight genomic features and evolutionary characteristics.</title>
        <authorList>
            <person name="Yang T."/>
            <person name="Liu R."/>
            <person name="Luo Y."/>
            <person name="Hu S."/>
            <person name="Wang D."/>
            <person name="Wang C."/>
            <person name="Pandey M.K."/>
            <person name="Ge S."/>
            <person name="Xu Q."/>
            <person name="Li N."/>
            <person name="Li G."/>
            <person name="Huang Y."/>
            <person name="Saxena R.K."/>
            <person name="Ji Y."/>
            <person name="Li M."/>
            <person name="Yan X."/>
            <person name="He Y."/>
            <person name="Liu Y."/>
            <person name="Wang X."/>
            <person name="Xiang C."/>
            <person name="Varshney R.K."/>
            <person name="Ding H."/>
            <person name="Gao S."/>
            <person name="Zong X."/>
        </authorList>
    </citation>
    <scope>NUCLEOTIDE SEQUENCE [LARGE SCALE GENOMIC DNA]</scope>
    <source>
        <strain evidence="5 6">cv. Zhongwan 6</strain>
    </source>
</reference>
<evidence type="ECO:0000256" key="1">
    <source>
        <dbReference type="ARBA" id="ARBA00004127"/>
    </source>
</evidence>
<dbReference type="Gramene" id="Psat04G0098400-T1">
    <property type="protein sequence ID" value="KAI5415769.1"/>
    <property type="gene ID" value="KIW84_040984"/>
</dbReference>
<proteinExistence type="predicted"/>
<evidence type="ECO:0000313" key="5">
    <source>
        <dbReference type="EMBL" id="KAI5415769.1"/>
    </source>
</evidence>
<evidence type="ECO:0000256" key="3">
    <source>
        <dbReference type="ARBA" id="ARBA00022448"/>
    </source>
</evidence>
<keyword evidence="6" id="KW-1185">Reference proteome</keyword>
<dbReference type="EMBL" id="JAMSHJ010000004">
    <property type="protein sequence ID" value="KAI5415769.1"/>
    <property type="molecule type" value="Genomic_DNA"/>
</dbReference>
<accession>A0A9D4X717</accession>
<comment type="caution">
    <text evidence="5">The sequence shown here is derived from an EMBL/GenBank/DDBJ whole genome shotgun (WGS) entry which is preliminary data.</text>
</comment>
<keyword evidence="3" id="KW-0813">Transport</keyword>
<protein>
    <submittedName>
        <fullName evidence="5">Guard cell S-type anion channel slac1</fullName>
    </submittedName>
</protein>
<dbReference type="InterPro" id="IPR030183">
    <property type="entry name" value="SLAC/SLAH"/>
</dbReference>
<sequence>MSHRSGTSLGGLNPANKIGLEGQKRDFSIFKTKSTLSKQNSLLPRKIEKELESQKINGTSGVDDDSVNASVPAGRYFAALRGPELNEVKDYEDILLPTDEQWSFLLRFPIGCFGICLDLSSQAVLWHNLATSPATSQKRVFPSGSYQLLLCPLGCLHVFSNLCTL</sequence>
<comment type="subcellular location">
    <subcellularLocation>
        <location evidence="2">Cell membrane</location>
    </subcellularLocation>
    <subcellularLocation>
        <location evidence="1">Endomembrane system</location>
        <topology evidence="1">Multi-pass membrane protein</topology>
    </subcellularLocation>
</comment>
<evidence type="ECO:0000313" key="6">
    <source>
        <dbReference type="Proteomes" id="UP001058974"/>
    </source>
</evidence>
<dbReference type="GO" id="GO:0008308">
    <property type="term" value="F:voltage-gated monoatomic anion channel activity"/>
    <property type="evidence" value="ECO:0007669"/>
    <property type="project" value="InterPro"/>
</dbReference>
<organism evidence="5 6">
    <name type="scientific">Pisum sativum</name>
    <name type="common">Garden pea</name>
    <name type="synonym">Lathyrus oleraceus</name>
    <dbReference type="NCBI Taxonomy" id="3888"/>
    <lineage>
        <taxon>Eukaryota</taxon>
        <taxon>Viridiplantae</taxon>
        <taxon>Streptophyta</taxon>
        <taxon>Embryophyta</taxon>
        <taxon>Tracheophyta</taxon>
        <taxon>Spermatophyta</taxon>
        <taxon>Magnoliopsida</taxon>
        <taxon>eudicotyledons</taxon>
        <taxon>Gunneridae</taxon>
        <taxon>Pentapetalae</taxon>
        <taxon>rosids</taxon>
        <taxon>fabids</taxon>
        <taxon>Fabales</taxon>
        <taxon>Fabaceae</taxon>
        <taxon>Papilionoideae</taxon>
        <taxon>50 kb inversion clade</taxon>
        <taxon>NPAAA clade</taxon>
        <taxon>Hologalegina</taxon>
        <taxon>IRL clade</taxon>
        <taxon>Fabeae</taxon>
        <taxon>Lathyrus</taxon>
    </lineage>
</organism>
<dbReference type="AlphaFoldDB" id="A0A9D4X717"/>
<evidence type="ECO:0000256" key="4">
    <source>
        <dbReference type="ARBA" id="ARBA00022475"/>
    </source>
</evidence>
<dbReference type="GO" id="GO:0090332">
    <property type="term" value="P:stomatal closure"/>
    <property type="evidence" value="ECO:0007669"/>
    <property type="project" value="TreeGrafter"/>
</dbReference>
<dbReference type="PANTHER" id="PTHR31269">
    <property type="entry name" value="S-TYPE ANION CHANNEL SLAH3"/>
    <property type="match status" value="1"/>
</dbReference>
<dbReference type="GO" id="GO:0006873">
    <property type="term" value="P:intracellular monoatomic ion homeostasis"/>
    <property type="evidence" value="ECO:0007669"/>
    <property type="project" value="InterPro"/>
</dbReference>
<dbReference type="GO" id="GO:0012505">
    <property type="term" value="C:endomembrane system"/>
    <property type="evidence" value="ECO:0007669"/>
    <property type="project" value="UniProtKB-SubCell"/>
</dbReference>
<dbReference type="PANTHER" id="PTHR31269:SF11">
    <property type="entry name" value="GUARD CELL S-TYPE ANION CHANNEL SLAC1"/>
    <property type="match status" value="1"/>
</dbReference>
<keyword evidence="4" id="KW-0472">Membrane</keyword>
<dbReference type="Proteomes" id="UP001058974">
    <property type="component" value="Chromosome 4"/>
</dbReference>
<keyword evidence="4" id="KW-1003">Cell membrane</keyword>
<dbReference type="GO" id="GO:0005886">
    <property type="term" value="C:plasma membrane"/>
    <property type="evidence" value="ECO:0007669"/>
    <property type="project" value="UniProtKB-SubCell"/>
</dbReference>
<evidence type="ECO:0000256" key="2">
    <source>
        <dbReference type="ARBA" id="ARBA00004236"/>
    </source>
</evidence>